<dbReference type="Proteomes" id="UP000074119">
    <property type="component" value="Chromosome"/>
</dbReference>
<dbReference type="Gene3D" id="2.40.33.20">
    <property type="entry name" value="PK beta-barrel domain-like"/>
    <property type="match status" value="1"/>
</dbReference>
<protein>
    <submittedName>
        <fullName evidence="2">Sulfurase</fullName>
    </submittedName>
</protein>
<dbReference type="SUPFAM" id="SSF50800">
    <property type="entry name" value="PK beta-barrel domain-like"/>
    <property type="match status" value="1"/>
</dbReference>
<dbReference type="InterPro" id="IPR011037">
    <property type="entry name" value="Pyrv_Knase-like_insert_dom_sf"/>
</dbReference>
<dbReference type="GO" id="GO:0003824">
    <property type="term" value="F:catalytic activity"/>
    <property type="evidence" value="ECO:0007669"/>
    <property type="project" value="InterPro"/>
</dbReference>
<feature type="domain" description="MOSC" evidence="1">
    <location>
        <begin position="27"/>
        <end position="156"/>
    </location>
</feature>
<name>A0A127M7G9_9GAMM</name>
<dbReference type="Pfam" id="PF03473">
    <property type="entry name" value="MOSC"/>
    <property type="match status" value="1"/>
</dbReference>
<evidence type="ECO:0000313" key="3">
    <source>
        <dbReference type="Proteomes" id="UP000074119"/>
    </source>
</evidence>
<evidence type="ECO:0000259" key="1">
    <source>
        <dbReference type="PROSITE" id="PS51340"/>
    </source>
</evidence>
<dbReference type="PANTHER" id="PTHR36930">
    <property type="entry name" value="METAL-SULFUR CLUSTER BIOSYNTHESIS PROTEINS YUAD-RELATED"/>
    <property type="match status" value="1"/>
</dbReference>
<accession>A0A127M7G9</accession>
<dbReference type="InterPro" id="IPR005302">
    <property type="entry name" value="MoCF_Sase_C"/>
</dbReference>
<dbReference type="STRING" id="1470434.AZF00_13130"/>
<gene>
    <name evidence="2" type="ORF">AZF00_13130</name>
</gene>
<dbReference type="InterPro" id="IPR052716">
    <property type="entry name" value="MOSC_domain"/>
</dbReference>
<dbReference type="AlphaFoldDB" id="A0A127M7G9"/>
<dbReference type="GO" id="GO:0030170">
    <property type="term" value="F:pyridoxal phosphate binding"/>
    <property type="evidence" value="ECO:0007669"/>
    <property type="project" value="InterPro"/>
</dbReference>
<sequence>MSRFLSNIQAGRLEWIGLRPERQAPMRVVEQALAIADRGLQGDRRAVGSKGAARQITIISDEFIQSIAENLGREFISPDLLRRNLVVSGLKLNALHYQYIQIGDAVFQLTATCHPCSRMDSTLGEGGLAAMLGYGGMCANIIESGKIQCGDTVLYLPPGTYQDRQMILC</sequence>
<dbReference type="KEGG" id="zal:AZF00_13130"/>
<dbReference type="PROSITE" id="PS51340">
    <property type="entry name" value="MOSC"/>
    <property type="match status" value="1"/>
</dbReference>
<dbReference type="PANTHER" id="PTHR36930:SF1">
    <property type="entry name" value="MOSC DOMAIN-CONTAINING PROTEIN"/>
    <property type="match status" value="1"/>
</dbReference>
<dbReference type="GO" id="GO:0030151">
    <property type="term" value="F:molybdenum ion binding"/>
    <property type="evidence" value="ECO:0007669"/>
    <property type="project" value="InterPro"/>
</dbReference>
<organism evidence="2 3">
    <name type="scientific">Zhongshania aliphaticivorans</name>
    <dbReference type="NCBI Taxonomy" id="1470434"/>
    <lineage>
        <taxon>Bacteria</taxon>
        <taxon>Pseudomonadati</taxon>
        <taxon>Pseudomonadota</taxon>
        <taxon>Gammaproteobacteria</taxon>
        <taxon>Cellvibrionales</taxon>
        <taxon>Spongiibacteraceae</taxon>
        <taxon>Zhongshania</taxon>
    </lineage>
</organism>
<reference evidence="2 3" key="1">
    <citation type="submission" date="2015-12" db="EMBL/GenBank/DDBJ databases">
        <authorList>
            <person name="Shamseldin A."/>
            <person name="Moawad H."/>
            <person name="Abd El-Rahim W.M."/>
            <person name="Sadowsky M.J."/>
        </authorList>
    </citation>
    <scope>NUCLEOTIDE SEQUENCE [LARGE SCALE GENOMIC DNA]</scope>
    <source>
        <strain evidence="2 3">SM2</strain>
    </source>
</reference>
<dbReference type="RefSeq" id="WP_008248632.1">
    <property type="nucleotide sequence ID" value="NZ_CP014544.1"/>
</dbReference>
<evidence type="ECO:0000313" key="2">
    <source>
        <dbReference type="EMBL" id="AMO69187.1"/>
    </source>
</evidence>
<proteinExistence type="predicted"/>
<dbReference type="EMBL" id="CP014544">
    <property type="protein sequence ID" value="AMO69187.1"/>
    <property type="molecule type" value="Genomic_DNA"/>
</dbReference>